<sequence length="872" mass="103780">MPIFQDLTPNIKINDPVYDAALDEAFQKKEIRNIALTGPYSSGKTSTWLSYSRNRKLGKIITVSLGKYNNIKITSNKNKKNYYDNRIERQIINQISSQIHPLKIPLSKYSFIKNKNLFSIIMNIFLSCCFIFSIIGWVHRILLSDSLVFKESLNWLLLILFFVPLVIWIYKFLKNNKLYISRIKFDKMEANLEEKHLPKTTVFDKDIREIIYLLYSPNTNVVVFEDLDRFHNPKIFIKLKEINFVLNSYIEAKIFKRKPVKFIYIINNGLFSPHIRTKFFDFIIPIVPVVNYSNSESKFSEFIELIGESDSLDKDIIWKISLYVNDIRLIKNIVNEFFVYNSAIRSENNQINKNKLFALITLKNLMPKEFDLLQMNKGYVFNVFEKIQKCQKNNSEIIQNKLSNANNELSSLFKNYPEFEGNDKLPKTDNILFFKDIYELINSDLIKTNFYVIKTIFYDDTTIVEKVQLRELRDNYPFVNHCSNIKKIVVYNDPKIIECYENIESLEDQLNKKSIKFLLKSLSRDEITDLFDSTSDKQMNKRYVSFLKFLFIEGLIDESYLNYISYFYKGSLGINDRIFIKNLLEYVDNHNFDIKLENPKLVLKRLDENQLKSDLSFNFYLFKEFVNSHNSRATMDMFNSVWPSKPQLVAKSLSQFDFDTINNFVNIFVREKDGIVKIRRFLDSIHDNLVVRKYLYSGDIIKDILVSINLKFFKVFRIHFSDFIFNNIPDILNYKDQHYLRKIIQSLILTGQEERVKYINNNIDRYSLNIRNVMNMYEFIMGEACDFNKLLPNVFEEEKMSKIKEWIEKNFSEFVREYIELTEIYKYYKNDESILISIINSSEINDDYKRKYIELNKIVLLNLDKITNLKKE</sequence>
<feature type="transmembrane region" description="Helical" evidence="1">
    <location>
        <begin position="153"/>
        <end position="173"/>
    </location>
</feature>
<evidence type="ECO:0000256" key="1">
    <source>
        <dbReference type="SAM" id="Phobius"/>
    </source>
</evidence>
<accession>A0AAE2EIQ2</accession>
<evidence type="ECO:0000313" key="4">
    <source>
        <dbReference type="Proteomes" id="UP000033624"/>
    </source>
</evidence>
<evidence type="ECO:0000313" key="3">
    <source>
        <dbReference type="EMBL" id="KJQ46251.1"/>
    </source>
</evidence>
<dbReference type="RefSeq" id="WP_045610412.1">
    <property type="nucleotide sequence ID" value="NZ_LAEW01000001.1"/>
</dbReference>
<keyword evidence="1" id="KW-1133">Transmembrane helix</keyword>
<protein>
    <recommendedName>
        <fullName evidence="2">YobI-like P-loop NTPase domain-containing protein</fullName>
    </recommendedName>
</protein>
<keyword evidence="1" id="KW-0812">Transmembrane</keyword>
<dbReference type="AlphaFoldDB" id="A0AAE2EIQ2"/>
<reference evidence="3 4" key="1">
    <citation type="submission" date="2015-02" db="EMBL/GenBank/DDBJ databases">
        <title>Mycoplasma mycoides subsp. mycoides strain:B237 Genome sequencing.</title>
        <authorList>
            <person name="Fischer A."/>
            <person name="Santana-Cruz I."/>
            <person name="Schieck E."/>
            <person name="Gourle H."/>
            <person name="Lambert M."/>
            <person name="Nadendla S."/>
            <person name="Miller R.A."/>
            <person name="Weber J."/>
            <person name="Bongcam-Rudloff E."/>
            <person name="Vashee S."/>
            <person name="Frey J."/>
            <person name="Jores J."/>
        </authorList>
    </citation>
    <scope>NUCLEOTIDE SEQUENCE [LARGE SCALE GENOMIC DNA]</scope>
    <source>
        <strain evidence="3 4">B237</strain>
    </source>
</reference>
<feature type="transmembrane region" description="Helical" evidence="1">
    <location>
        <begin position="117"/>
        <end position="138"/>
    </location>
</feature>
<gene>
    <name evidence="3" type="ORF">TS59_0741</name>
</gene>
<feature type="domain" description="YobI-like P-loop NTPase" evidence="2">
    <location>
        <begin position="18"/>
        <end position="380"/>
    </location>
</feature>
<name>A0AAE2EIQ2_MYCMY</name>
<keyword evidence="1" id="KW-0472">Membrane</keyword>
<dbReference type="EMBL" id="LAEW01000001">
    <property type="protein sequence ID" value="KJQ46251.1"/>
    <property type="molecule type" value="Genomic_DNA"/>
</dbReference>
<dbReference type="Proteomes" id="UP000033624">
    <property type="component" value="Unassembled WGS sequence"/>
</dbReference>
<dbReference type="Pfam" id="PF20693">
    <property type="entry name" value="YobI-ATPase"/>
    <property type="match status" value="1"/>
</dbReference>
<comment type="caution">
    <text evidence="3">The sequence shown here is derived from an EMBL/GenBank/DDBJ whole genome shotgun (WGS) entry which is preliminary data.</text>
</comment>
<organism evidence="3 4">
    <name type="scientific">Mycoplasma mycoides subsp. mycoides</name>
    <dbReference type="NCBI Taxonomy" id="2103"/>
    <lineage>
        <taxon>Bacteria</taxon>
        <taxon>Bacillati</taxon>
        <taxon>Mycoplasmatota</taxon>
        <taxon>Mollicutes</taxon>
        <taxon>Mycoplasmataceae</taxon>
        <taxon>Mycoplasma</taxon>
    </lineage>
</organism>
<dbReference type="InterPro" id="IPR048428">
    <property type="entry name" value="YobI-NTPase"/>
</dbReference>
<evidence type="ECO:0000259" key="2">
    <source>
        <dbReference type="Pfam" id="PF20693"/>
    </source>
</evidence>
<proteinExistence type="predicted"/>